<name>A0A5E4AI02_MARMO</name>
<gene>
    <name evidence="1" type="ORF">GHT09_006126</name>
    <name evidence="2" type="ORF">MONAX_5E009375</name>
</gene>
<evidence type="ECO:0000313" key="3">
    <source>
        <dbReference type="Proteomes" id="UP000335636"/>
    </source>
</evidence>
<evidence type="ECO:0000313" key="1">
    <source>
        <dbReference type="EMBL" id="KAF7482572.1"/>
    </source>
</evidence>
<dbReference type="Proteomes" id="UP000335636">
    <property type="component" value="Unassembled WGS sequence"/>
</dbReference>
<dbReference type="AlphaFoldDB" id="A0A5E4AI02"/>
<protein>
    <submittedName>
        <fullName evidence="2">Uncharacterized protein</fullName>
    </submittedName>
</protein>
<reference evidence="1" key="2">
    <citation type="submission" date="2020-08" db="EMBL/GenBank/DDBJ databases">
        <authorList>
            <person name="Shumante A."/>
            <person name="Zimin A.V."/>
            <person name="Puiu D."/>
            <person name="Salzberg S.L."/>
        </authorList>
    </citation>
    <scope>NUCLEOTIDE SEQUENCE</scope>
    <source>
        <strain evidence="1">WC2-LM</strain>
        <tissue evidence="1">Liver</tissue>
    </source>
</reference>
<dbReference type="EMBL" id="WJEC01000546">
    <property type="protein sequence ID" value="KAF7482572.1"/>
    <property type="molecule type" value="Genomic_DNA"/>
</dbReference>
<keyword evidence="3" id="KW-1185">Reference proteome</keyword>
<accession>A0A5E4AI02</accession>
<evidence type="ECO:0000313" key="2">
    <source>
        <dbReference type="EMBL" id="VTJ56349.1"/>
    </source>
</evidence>
<proteinExistence type="predicted"/>
<organism evidence="2 3">
    <name type="scientific">Marmota monax</name>
    <name type="common">Woodchuck</name>
    <dbReference type="NCBI Taxonomy" id="9995"/>
    <lineage>
        <taxon>Eukaryota</taxon>
        <taxon>Metazoa</taxon>
        <taxon>Chordata</taxon>
        <taxon>Craniata</taxon>
        <taxon>Vertebrata</taxon>
        <taxon>Euteleostomi</taxon>
        <taxon>Mammalia</taxon>
        <taxon>Eutheria</taxon>
        <taxon>Euarchontoglires</taxon>
        <taxon>Glires</taxon>
        <taxon>Rodentia</taxon>
        <taxon>Sciuromorpha</taxon>
        <taxon>Sciuridae</taxon>
        <taxon>Xerinae</taxon>
        <taxon>Marmotini</taxon>
        <taxon>Marmota</taxon>
    </lineage>
</organism>
<reference evidence="2 3" key="1">
    <citation type="submission" date="2019-04" db="EMBL/GenBank/DDBJ databases">
        <authorList>
            <person name="Alioto T."/>
            <person name="Alioto T."/>
        </authorList>
    </citation>
    <scope>NUCLEOTIDE SEQUENCE [LARGE SCALE GENOMIC DNA]</scope>
</reference>
<dbReference type="Proteomes" id="UP000662637">
    <property type="component" value="Unassembled WGS sequence"/>
</dbReference>
<dbReference type="EMBL" id="CABDUW010000064">
    <property type="protein sequence ID" value="VTJ56349.1"/>
    <property type="molecule type" value="Genomic_DNA"/>
</dbReference>
<sequence>MSKPKCECMTEPCHLPLRFVVATSQGTDPQAHPAEGEAPALPKLGSTCALPTLSCVWNFSLSLHLWKWRSDEERDKGGHKLSCPPFITDQAAFPCKAPHTARHCR</sequence>